<comment type="caution">
    <text evidence="8">The sequence shown here is derived from an EMBL/GenBank/DDBJ whole genome shotgun (WGS) entry which is preliminary data.</text>
</comment>
<keyword evidence="9" id="KW-1185">Reference proteome</keyword>
<dbReference type="InterPro" id="IPR025660">
    <property type="entry name" value="Pept_his_AS"/>
</dbReference>
<keyword evidence="3" id="KW-1015">Disulfide bond</keyword>
<dbReference type="Pfam" id="PF00112">
    <property type="entry name" value="Peptidase_C1"/>
    <property type="match status" value="1"/>
</dbReference>
<feature type="domain" description="Cathepsin propeptide inhibitor" evidence="7">
    <location>
        <begin position="70"/>
        <end position="126"/>
    </location>
</feature>
<feature type="domain" description="Peptidase C1A papain C-terminal" evidence="6">
    <location>
        <begin position="152"/>
        <end position="365"/>
    </location>
</feature>
<feature type="transmembrane region" description="Helical" evidence="5">
    <location>
        <begin position="27"/>
        <end position="48"/>
    </location>
</feature>
<evidence type="ECO:0000256" key="1">
    <source>
        <dbReference type="ARBA" id="ARBA00008455"/>
    </source>
</evidence>
<dbReference type="PROSITE" id="PS00639">
    <property type="entry name" value="THIOL_PROTEASE_HIS"/>
    <property type="match status" value="1"/>
</dbReference>
<dbReference type="InterPro" id="IPR000169">
    <property type="entry name" value="Pept_cys_AS"/>
</dbReference>
<evidence type="ECO:0000256" key="5">
    <source>
        <dbReference type="SAM" id="Phobius"/>
    </source>
</evidence>
<dbReference type="InterPro" id="IPR013128">
    <property type="entry name" value="Peptidase_C1A"/>
</dbReference>
<dbReference type="InterPro" id="IPR039417">
    <property type="entry name" value="Peptidase_C1A_papain-like"/>
</dbReference>
<dbReference type="PROSITE" id="PS00139">
    <property type="entry name" value="THIOL_PROTEASE_CYS"/>
    <property type="match status" value="1"/>
</dbReference>
<keyword evidence="5" id="KW-1133">Transmembrane helix</keyword>
<keyword evidence="5" id="KW-0812">Transmembrane</keyword>
<keyword evidence="5" id="KW-0472">Membrane</keyword>
<dbReference type="Pfam" id="PF08246">
    <property type="entry name" value="Inhibitor_I29"/>
    <property type="match status" value="1"/>
</dbReference>
<organism evidence="8 9">
    <name type="scientific">Cardiosporidium cionae</name>
    <dbReference type="NCBI Taxonomy" id="476202"/>
    <lineage>
        <taxon>Eukaryota</taxon>
        <taxon>Sar</taxon>
        <taxon>Alveolata</taxon>
        <taxon>Apicomplexa</taxon>
        <taxon>Aconoidasida</taxon>
        <taxon>Nephromycida</taxon>
        <taxon>Cardiosporidium</taxon>
    </lineage>
</organism>
<evidence type="ECO:0000256" key="3">
    <source>
        <dbReference type="ARBA" id="ARBA00023157"/>
    </source>
</evidence>
<dbReference type="PANTHER" id="PTHR12411">
    <property type="entry name" value="CYSTEINE PROTEASE FAMILY C1-RELATED"/>
    <property type="match status" value="1"/>
</dbReference>
<gene>
    <name evidence="8" type="primary">CPL</name>
    <name evidence="8" type="ORF">IE077_003758</name>
</gene>
<accession>A0ABQ7J7K2</accession>
<dbReference type="InterPro" id="IPR013201">
    <property type="entry name" value="Prot_inhib_I29"/>
</dbReference>
<dbReference type="EMBL" id="JADAQX010000533">
    <property type="protein sequence ID" value="KAF8819966.1"/>
    <property type="molecule type" value="Genomic_DNA"/>
</dbReference>
<evidence type="ECO:0000256" key="2">
    <source>
        <dbReference type="ARBA" id="ARBA00023145"/>
    </source>
</evidence>
<evidence type="ECO:0000313" key="8">
    <source>
        <dbReference type="EMBL" id="KAF8819966.1"/>
    </source>
</evidence>
<evidence type="ECO:0000259" key="6">
    <source>
        <dbReference type="SMART" id="SM00645"/>
    </source>
</evidence>
<evidence type="ECO:0000259" key="7">
    <source>
        <dbReference type="SMART" id="SM00848"/>
    </source>
</evidence>
<dbReference type="InterPro" id="IPR038765">
    <property type="entry name" value="Papain-like_cys_pep_sf"/>
</dbReference>
<name>A0ABQ7J7K2_9APIC</name>
<protein>
    <submittedName>
        <fullName evidence="8">Cathepsin CPL</fullName>
    </submittedName>
</protein>
<dbReference type="CDD" id="cd02248">
    <property type="entry name" value="Peptidase_C1A"/>
    <property type="match status" value="1"/>
</dbReference>
<dbReference type="Proteomes" id="UP000823046">
    <property type="component" value="Unassembled WGS sequence"/>
</dbReference>
<keyword evidence="4" id="KW-0325">Glycoprotein</keyword>
<dbReference type="PRINTS" id="PR00705">
    <property type="entry name" value="PAPAIN"/>
</dbReference>
<dbReference type="InterPro" id="IPR000668">
    <property type="entry name" value="Peptidase_C1A_C"/>
</dbReference>
<sequence>MPRINSFNVLEDGEATSFFKRQGSLKIVASIIAAIAIVAIVATGGYYIGQGSVAPFVAHVGTDAEMEVAFSRFTEKFQKEYSDEFEVSMRKEIYKQNYLFIQQENAKGNSYTLGETPFMDLTNDEFKSRNNAHSTRVPELPIISDVENSAPLPKSVDFRTKGVVTPVKNQGACGSCWSFSVTGAVESANALNNTKLVSLSEQELVDCDLLNLGCSGGAMIEAFTFAVDNGLTLEADYPYTAKNGKCQKFKPAVTPSSFYSIPSKDSSLLTKFAAQQPVSVTIEADTKVFQLYTSGVITSDACGSRNDHAVLVAGYGTTEDGIDYFLVKNSWGADWGVKGYLNIERGPGPNGLGVCGILSQPIVPSVLPIST</sequence>
<evidence type="ECO:0000313" key="9">
    <source>
        <dbReference type="Proteomes" id="UP000823046"/>
    </source>
</evidence>
<dbReference type="SUPFAM" id="SSF54001">
    <property type="entry name" value="Cysteine proteinases"/>
    <property type="match status" value="1"/>
</dbReference>
<dbReference type="SMART" id="SM00645">
    <property type="entry name" value="Pept_C1"/>
    <property type="match status" value="1"/>
</dbReference>
<dbReference type="SMART" id="SM00848">
    <property type="entry name" value="Inhibitor_I29"/>
    <property type="match status" value="1"/>
</dbReference>
<dbReference type="Gene3D" id="3.90.70.10">
    <property type="entry name" value="Cysteine proteinases"/>
    <property type="match status" value="1"/>
</dbReference>
<proteinExistence type="inferred from homology"/>
<reference evidence="8 9" key="1">
    <citation type="journal article" date="2020" name="bioRxiv">
        <title>Metabolic contributions of an alphaproteobacterial endosymbiont in the apicomplexan Cardiosporidium cionae.</title>
        <authorList>
            <person name="Hunter E.S."/>
            <person name="Paight C.J."/>
            <person name="Lane C.E."/>
        </authorList>
    </citation>
    <scope>NUCLEOTIDE SEQUENCE [LARGE SCALE GENOMIC DNA]</scope>
    <source>
        <strain evidence="8">ESH_2018</strain>
    </source>
</reference>
<keyword evidence="2" id="KW-0865">Zymogen</keyword>
<comment type="similarity">
    <text evidence="1">Belongs to the peptidase C1 family.</text>
</comment>
<evidence type="ECO:0000256" key="4">
    <source>
        <dbReference type="ARBA" id="ARBA00023180"/>
    </source>
</evidence>